<feature type="region of interest" description="Disordered" evidence="5">
    <location>
        <begin position="28"/>
        <end position="112"/>
    </location>
</feature>
<dbReference type="EMBL" id="CP029159">
    <property type="protein sequence ID" value="QKM67895.1"/>
    <property type="molecule type" value="Genomic_DNA"/>
</dbReference>
<dbReference type="GO" id="GO:0016985">
    <property type="term" value="F:mannan endo-1,4-beta-mannosidase activity"/>
    <property type="evidence" value="ECO:0007669"/>
    <property type="project" value="InterPro"/>
</dbReference>
<evidence type="ECO:0000259" key="6">
    <source>
        <dbReference type="PROSITE" id="PS51764"/>
    </source>
</evidence>
<feature type="active site" description="Proton donor" evidence="4">
    <location>
        <position position="188"/>
    </location>
</feature>
<organism evidence="7 8">
    <name type="scientific">Streptomyces tsukubensis (strain DSM 42081 / NBRC 108919 / NRRL 18488 / 9993)</name>
    <dbReference type="NCBI Taxonomy" id="1114943"/>
    <lineage>
        <taxon>Bacteria</taxon>
        <taxon>Bacillati</taxon>
        <taxon>Actinomycetota</taxon>
        <taxon>Actinomycetes</taxon>
        <taxon>Kitasatosporales</taxon>
        <taxon>Streptomycetaceae</taxon>
        <taxon>Streptomyces</taxon>
    </lineage>
</organism>
<evidence type="ECO:0000256" key="2">
    <source>
        <dbReference type="ARBA" id="ARBA00022801"/>
    </source>
</evidence>
<comment type="similarity">
    <text evidence="1 4">Belongs to the glycosyl hydrolase 26 family.</text>
</comment>
<evidence type="ECO:0000313" key="7">
    <source>
        <dbReference type="EMBL" id="QKM67895.1"/>
    </source>
</evidence>
<accession>A0A7G3UEU2</accession>
<dbReference type="InterPro" id="IPR000805">
    <property type="entry name" value="Glyco_hydro_26"/>
</dbReference>
<dbReference type="SUPFAM" id="SSF51445">
    <property type="entry name" value="(Trans)glycosidases"/>
    <property type="match status" value="1"/>
</dbReference>
<feature type="compositionally biased region" description="Low complexity" evidence="5">
    <location>
        <begin position="362"/>
        <end position="373"/>
    </location>
</feature>
<name>A0A7G3UEU2_STRT9</name>
<keyword evidence="8" id="KW-1185">Reference proteome</keyword>
<dbReference type="Proteomes" id="UP000005940">
    <property type="component" value="Chromosome"/>
</dbReference>
<feature type="active site" description="Nucleophile" evidence="4">
    <location>
        <position position="294"/>
    </location>
</feature>
<dbReference type="Gene3D" id="3.20.20.80">
    <property type="entry name" value="Glycosidases"/>
    <property type="match status" value="1"/>
</dbReference>
<dbReference type="InterPro" id="IPR017853">
    <property type="entry name" value="GH"/>
</dbReference>
<dbReference type="GO" id="GO:0006080">
    <property type="term" value="P:substituted mannan metabolic process"/>
    <property type="evidence" value="ECO:0007669"/>
    <property type="project" value="InterPro"/>
</dbReference>
<keyword evidence="2 4" id="KW-0378">Hydrolase</keyword>
<proteinExistence type="inferred from homology"/>
<dbReference type="PANTHER" id="PTHR40079">
    <property type="entry name" value="MANNAN ENDO-1,4-BETA-MANNOSIDASE E-RELATED"/>
    <property type="match status" value="1"/>
</dbReference>
<sequence length="430" mass="47516">MLLGSALVVRSVRRRRCWWCARDTGVGHRQPRDAVQLPGPDRAASPDRPAGRAEPCADETSLPPPAPPRSRRRVLDHRERRCRRAPDQPEAHDPRPPGVTERPGRNPGSSLKDFSQVLTQVTGRRPGDVAGYPPATITTDQAWFDLVVDRAADTPQYRALLADLEILAANLSYFAAYDILVLLRPYHEMNGAWFWWGGKTPASYKKLWAITYDYLVKTRGLHNLIFVWSPNAWTPNGNNVPWNYYPGADRVDVVAVDDYNARYGSGGGTPESPDYTNIYYRGLADYAKPRMLAETGYVPITARTDTVPATNALDASPWVWNVWGTGSLQGTRTRTSRPPTTPAARSGPGDPARATARTSTGVRSTPTDPVRVPVRVRHPSRGRAAERARGAAPGAVGRQRSREGRGRRSAQGSRDCPPGCRTGHRRRPEP</sequence>
<feature type="region of interest" description="Disordered" evidence="5">
    <location>
        <begin position="326"/>
        <end position="430"/>
    </location>
</feature>
<dbReference type="PRINTS" id="PR00739">
    <property type="entry name" value="GLHYDRLASE26"/>
</dbReference>
<dbReference type="PROSITE" id="PS51764">
    <property type="entry name" value="GH26"/>
    <property type="match status" value="1"/>
</dbReference>
<dbReference type="InterPro" id="IPR022790">
    <property type="entry name" value="GH26_dom"/>
</dbReference>
<evidence type="ECO:0000313" key="8">
    <source>
        <dbReference type="Proteomes" id="UP000005940"/>
    </source>
</evidence>
<evidence type="ECO:0000256" key="1">
    <source>
        <dbReference type="ARBA" id="ARBA00007754"/>
    </source>
</evidence>
<evidence type="ECO:0000256" key="4">
    <source>
        <dbReference type="PROSITE-ProRule" id="PRU01100"/>
    </source>
</evidence>
<feature type="compositionally biased region" description="Basic and acidic residues" evidence="5">
    <location>
        <begin position="76"/>
        <end position="95"/>
    </location>
</feature>
<feature type="domain" description="GH26" evidence="6">
    <location>
        <begin position="65"/>
        <end position="357"/>
    </location>
</feature>
<reference evidence="7 8" key="1">
    <citation type="journal article" date="2012" name="J. Bacteriol.">
        <title>Draft genome of Streptomyces tsukubaensis NRRL 18488, the producer of the clinically important immunosuppressant tacrolimus (FK506).</title>
        <authorList>
            <person name="Barreiro C."/>
            <person name="Prieto C."/>
            <person name="Sola-Landa A."/>
            <person name="Solera E."/>
            <person name="Martinez-Castro M."/>
            <person name="Perez-Redondo R."/>
            <person name="Garcia-Estrada C."/>
            <person name="Aparicio J.F."/>
            <person name="Fernandez-Martinez L.T."/>
            <person name="Santos-Aberturas J."/>
            <person name="Salehi-Najafabadi Z."/>
            <person name="Rodriguez-Garcia A."/>
            <person name="Tauch A."/>
            <person name="Martin J.F."/>
        </authorList>
    </citation>
    <scope>NUCLEOTIDE SEQUENCE [LARGE SCALE GENOMIC DNA]</scope>
    <source>
        <strain evidence="8">DSM 42081 / NBRC 108919 / NRRL 18488 / 9993</strain>
    </source>
</reference>
<keyword evidence="3 4" id="KW-0326">Glycosidase</keyword>
<dbReference type="PANTHER" id="PTHR40079:SF4">
    <property type="entry name" value="GH26 DOMAIN-CONTAINING PROTEIN-RELATED"/>
    <property type="match status" value="1"/>
</dbReference>
<evidence type="ECO:0000256" key="5">
    <source>
        <dbReference type="SAM" id="MobiDB-lite"/>
    </source>
</evidence>
<feature type="compositionally biased region" description="Low complexity" evidence="5">
    <location>
        <begin position="331"/>
        <end position="346"/>
    </location>
</feature>
<gene>
    <name evidence="7" type="ORF">STSU_012640</name>
</gene>
<dbReference type="AlphaFoldDB" id="A0A7G3UEU2"/>
<protein>
    <recommendedName>
        <fullName evidence="6">GH26 domain-containing protein</fullName>
    </recommendedName>
</protein>
<dbReference type="Pfam" id="PF02156">
    <property type="entry name" value="Glyco_hydro_26"/>
    <property type="match status" value="1"/>
</dbReference>
<evidence type="ECO:0000256" key="3">
    <source>
        <dbReference type="ARBA" id="ARBA00023295"/>
    </source>
</evidence>